<dbReference type="Proteomes" id="UP000639396">
    <property type="component" value="Unassembled WGS sequence"/>
</dbReference>
<feature type="region of interest" description="Disordered" evidence="1">
    <location>
        <begin position="44"/>
        <end position="69"/>
    </location>
</feature>
<name>A0A927C8F4_9BACL</name>
<reference evidence="2" key="1">
    <citation type="submission" date="2020-09" db="EMBL/GenBank/DDBJ databases">
        <title>A novel bacterium of genus Paenibacillus, isolated from South China Sea.</title>
        <authorList>
            <person name="Huang H."/>
            <person name="Mo K."/>
            <person name="Hu Y."/>
        </authorList>
    </citation>
    <scope>NUCLEOTIDE SEQUENCE</scope>
    <source>
        <strain evidence="2">IB182363</strain>
    </source>
</reference>
<evidence type="ECO:0000313" key="2">
    <source>
        <dbReference type="EMBL" id="MBD2861957.1"/>
    </source>
</evidence>
<evidence type="ECO:0000256" key="1">
    <source>
        <dbReference type="SAM" id="MobiDB-lite"/>
    </source>
</evidence>
<dbReference type="RefSeq" id="WP_190926396.1">
    <property type="nucleotide sequence ID" value="NZ_JACXJA010000007.1"/>
</dbReference>
<dbReference type="Gene3D" id="3.40.190.10">
    <property type="entry name" value="Periplasmic binding protein-like II"/>
    <property type="match status" value="1"/>
</dbReference>
<dbReference type="Pfam" id="PF01547">
    <property type="entry name" value="SBP_bac_1"/>
    <property type="match status" value="1"/>
</dbReference>
<protein>
    <submittedName>
        <fullName evidence="2">Extracellular solute-binding protein</fullName>
    </submittedName>
</protein>
<organism evidence="2 3">
    <name type="scientific">Paenibacillus oceani</name>
    <dbReference type="NCBI Taxonomy" id="2772510"/>
    <lineage>
        <taxon>Bacteria</taxon>
        <taxon>Bacillati</taxon>
        <taxon>Bacillota</taxon>
        <taxon>Bacilli</taxon>
        <taxon>Bacillales</taxon>
        <taxon>Paenibacillaceae</taxon>
        <taxon>Paenibacillus</taxon>
    </lineage>
</organism>
<dbReference type="InterPro" id="IPR050490">
    <property type="entry name" value="Bact_solute-bd_prot1"/>
</dbReference>
<feature type="compositionally biased region" description="Polar residues" evidence="1">
    <location>
        <begin position="44"/>
        <end position="53"/>
    </location>
</feature>
<proteinExistence type="predicted"/>
<dbReference type="PANTHER" id="PTHR43649">
    <property type="entry name" value="ARABINOSE-BINDING PROTEIN-RELATED"/>
    <property type="match status" value="1"/>
</dbReference>
<dbReference type="AlphaFoldDB" id="A0A927C8F4"/>
<dbReference type="SUPFAM" id="SSF53850">
    <property type="entry name" value="Periplasmic binding protein-like II"/>
    <property type="match status" value="1"/>
</dbReference>
<dbReference type="InterPro" id="IPR006059">
    <property type="entry name" value="SBP"/>
</dbReference>
<comment type="caution">
    <text evidence="2">The sequence shown here is derived from an EMBL/GenBank/DDBJ whole genome shotgun (WGS) entry which is preliminary data.</text>
</comment>
<sequence>MSRSSNNPEQEDKYTRGRKRRRARSGTVVLASLMIAPLLLTSCGSRSGSSGEAPQTRTRPETPKPPEPVELVFKDATFGWSAESFMKDYGNAIQNKYPHMKISFVPKSAAPIKEMLTTKAQLDVVIVALSGFYGNIEDNKLQFDMTPYIKKHGFDMERIDPTTVALAKQLAGGGIYGMPVNGAASPIVYNKDLFDKFGVAYPTDNMTWDDLYEMTKKLSRSEGGVSYYGTVISPVDALLRNSFSLGFIKPTTQKADLSSSKWRDYVHNLLRFYQIPGNQLSPAQLAGGETRTLFHKEQRLAMWLPVSGTGVHDLSFEGINYDFAKIPSFKEAPGIGPQSWPLFFYLTSTSAHKEEAFQALAFLASDEFQLQKSRSGILTVLRNKEIRQAFAQDAPEYKGKNLQAFLPETFAPPAYMSKYNGYGVAELNKAFTELMAGGKDYNSAIREAEERTNQKIAELESANK</sequence>
<gene>
    <name evidence="2" type="ORF">IDH45_08190</name>
</gene>
<dbReference type="PANTHER" id="PTHR43649:SF12">
    <property type="entry name" value="DIACETYLCHITOBIOSE BINDING PROTEIN DASA"/>
    <property type="match status" value="1"/>
</dbReference>
<dbReference type="EMBL" id="JACXJA010000007">
    <property type="protein sequence ID" value="MBD2861957.1"/>
    <property type="molecule type" value="Genomic_DNA"/>
</dbReference>
<keyword evidence="3" id="KW-1185">Reference proteome</keyword>
<accession>A0A927C8F4</accession>
<evidence type="ECO:0000313" key="3">
    <source>
        <dbReference type="Proteomes" id="UP000639396"/>
    </source>
</evidence>
<feature type="region of interest" description="Disordered" evidence="1">
    <location>
        <begin position="1"/>
        <end position="25"/>
    </location>
</feature>